<reference evidence="1 2" key="1">
    <citation type="submission" date="2008-02" db="EMBL/GenBank/DDBJ databases">
        <title>Complete sequence of Shewanella woodyi ATCC 51908.</title>
        <authorList>
            <consortium name="US DOE Joint Genome Institute"/>
            <person name="Copeland A."/>
            <person name="Lucas S."/>
            <person name="Lapidus A."/>
            <person name="Glavina del Rio T."/>
            <person name="Dalin E."/>
            <person name="Tice H."/>
            <person name="Bruce D."/>
            <person name="Goodwin L."/>
            <person name="Pitluck S."/>
            <person name="Sims D."/>
            <person name="Brettin T."/>
            <person name="Detter J.C."/>
            <person name="Han C."/>
            <person name="Kuske C.R."/>
            <person name="Schmutz J."/>
            <person name="Larimer F."/>
            <person name="Land M."/>
            <person name="Hauser L."/>
            <person name="Kyrpides N."/>
            <person name="Lykidis A."/>
            <person name="Zhao J.-S."/>
            <person name="Richardson P."/>
        </authorList>
    </citation>
    <scope>NUCLEOTIDE SEQUENCE [LARGE SCALE GENOMIC DNA]</scope>
    <source>
        <strain evidence="2">ATCC 51908 / MS32</strain>
    </source>
</reference>
<dbReference type="EMBL" id="CP000961">
    <property type="protein sequence ID" value="ACA88030.1"/>
    <property type="molecule type" value="Genomic_DNA"/>
</dbReference>
<accession>B1KEL5</accession>
<protein>
    <recommendedName>
        <fullName evidence="3">Lipoprotein</fullName>
    </recommendedName>
</protein>
<dbReference type="AlphaFoldDB" id="B1KEL5"/>
<proteinExistence type="predicted"/>
<sequence precursor="true">MKFGVLILVVLLVACSGNQRQTPVIVADGTEAEQFEKLFFCGDLEGFTKALADVGSKLGDGWEQVEGDDSPHECTVRINIDEAGNIVAHEIVTCDKPSAIPEVLAEASPVPVPENKCMLESINGVKFGLNSGSDSNS</sequence>
<dbReference type="KEGG" id="swd:Swoo_3771"/>
<evidence type="ECO:0000313" key="2">
    <source>
        <dbReference type="Proteomes" id="UP000002168"/>
    </source>
</evidence>
<organism evidence="1 2">
    <name type="scientific">Shewanella woodyi (strain ATCC 51908 / MS32)</name>
    <dbReference type="NCBI Taxonomy" id="392500"/>
    <lineage>
        <taxon>Bacteria</taxon>
        <taxon>Pseudomonadati</taxon>
        <taxon>Pseudomonadota</taxon>
        <taxon>Gammaproteobacteria</taxon>
        <taxon>Alteromonadales</taxon>
        <taxon>Shewanellaceae</taxon>
        <taxon>Shewanella</taxon>
    </lineage>
</organism>
<evidence type="ECO:0000313" key="1">
    <source>
        <dbReference type="EMBL" id="ACA88030.1"/>
    </source>
</evidence>
<name>B1KEL5_SHEWM</name>
<dbReference type="Proteomes" id="UP000002168">
    <property type="component" value="Chromosome"/>
</dbReference>
<dbReference type="PROSITE" id="PS51257">
    <property type="entry name" value="PROKAR_LIPOPROTEIN"/>
    <property type="match status" value="1"/>
</dbReference>
<gene>
    <name evidence="1" type="ordered locus">Swoo_3771</name>
</gene>
<evidence type="ECO:0008006" key="3">
    <source>
        <dbReference type="Google" id="ProtNLM"/>
    </source>
</evidence>
<keyword evidence="2" id="KW-1185">Reference proteome</keyword>
<dbReference type="RefSeq" id="WP_012326362.1">
    <property type="nucleotide sequence ID" value="NC_010506.1"/>
</dbReference>
<dbReference type="HOGENOM" id="CLU_1863810_0_0_6"/>